<dbReference type="OrthoDB" id="3217565at2759"/>
<feature type="non-terminal residue" evidence="1">
    <location>
        <position position="148"/>
    </location>
</feature>
<dbReference type="HOGENOM" id="CLU_153375_0_0_1"/>
<dbReference type="Proteomes" id="UP000007431">
    <property type="component" value="Unassembled WGS sequence"/>
</dbReference>
<dbReference type="EMBL" id="GL377311">
    <property type="protein sequence ID" value="EFI93198.1"/>
    <property type="molecule type" value="Genomic_DNA"/>
</dbReference>
<sequence>MRCPTYDPQAECATGTPAPRLCDMPVPPRARRILGFLLKPRVAAPFCDEYCPLPDNATGVDVQAHLSYMKSYIPFLMAEKHGLANSTSVLVYRDGARLAMAFALVLADTRAPYPAQRRPPSREVIDAVATDLGLEGDDREPRWYKPAS</sequence>
<dbReference type="VEuPathDB" id="FungiDB:SCHCODRAFT_02639011"/>
<gene>
    <name evidence="1" type="ORF">SCHCODRAFT_112769</name>
</gene>
<evidence type="ECO:0000313" key="1">
    <source>
        <dbReference type="EMBL" id="EFI93198.1"/>
    </source>
</evidence>
<dbReference type="InParanoid" id="D8QFX5"/>
<organism evidence="2">
    <name type="scientific">Schizophyllum commune (strain H4-8 / FGSC 9210)</name>
    <name type="common">Split gill fungus</name>
    <dbReference type="NCBI Taxonomy" id="578458"/>
    <lineage>
        <taxon>Eukaryota</taxon>
        <taxon>Fungi</taxon>
        <taxon>Dikarya</taxon>
        <taxon>Basidiomycota</taxon>
        <taxon>Agaricomycotina</taxon>
        <taxon>Agaricomycetes</taxon>
        <taxon>Agaricomycetidae</taxon>
        <taxon>Agaricales</taxon>
        <taxon>Schizophyllaceae</taxon>
        <taxon>Schizophyllum</taxon>
    </lineage>
</organism>
<dbReference type="KEGG" id="scm:SCHCO_02639011"/>
<dbReference type="AlphaFoldDB" id="D8QFX5"/>
<proteinExistence type="predicted"/>
<name>D8QFX5_SCHCM</name>
<accession>D8QFX5</accession>
<dbReference type="GeneID" id="9591872"/>
<protein>
    <submittedName>
        <fullName evidence="1">Uncharacterized protein</fullName>
    </submittedName>
</protein>
<evidence type="ECO:0000313" key="2">
    <source>
        <dbReference type="Proteomes" id="UP000007431"/>
    </source>
</evidence>
<dbReference type="eggNOG" id="ENOG502SSKT">
    <property type="taxonomic scope" value="Eukaryota"/>
</dbReference>
<dbReference type="RefSeq" id="XP_003028101.1">
    <property type="nucleotide sequence ID" value="XM_003028055.1"/>
</dbReference>
<keyword evidence="2" id="KW-1185">Reference proteome</keyword>
<reference evidence="1 2" key="1">
    <citation type="journal article" date="2010" name="Nat. Biotechnol.">
        <title>Genome sequence of the model mushroom Schizophyllum commune.</title>
        <authorList>
            <person name="Ohm R.A."/>
            <person name="de Jong J.F."/>
            <person name="Lugones L.G."/>
            <person name="Aerts A."/>
            <person name="Kothe E."/>
            <person name="Stajich J.E."/>
            <person name="de Vries R.P."/>
            <person name="Record E."/>
            <person name="Levasseur A."/>
            <person name="Baker S.E."/>
            <person name="Bartholomew K.A."/>
            <person name="Coutinho P.M."/>
            <person name="Erdmann S."/>
            <person name="Fowler T.J."/>
            <person name="Gathman A.C."/>
            <person name="Lombard V."/>
            <person name="Henrissat B."/>
            <person name="Knabe N."/>
            <person name="Kuees U."/>
            <person name="Lilly W.W."/>
            <person name="Lindquist E."/>
            <person name="Lucas S."/>
            <person name="Magnuson J.K."/>
            <person name="Piumi F."/>
            <person name="Raudaskoski M."/>
            <person name="Salamov A."/>
            <person name="Schmutz J."/>
            <person name="Schwarze F.W.M.R."/>
            <person name="vanKuyk P.A."/>
            <person name="Horton J.S."/>
            <person name="Grigoriev I.V."/>
            <person name="Woesten H.A.B."/>
        </authorList>
    </citation>
    <scope>NUCLEOTIDE SEQUENCE [LARGE SCALE GENOMIC DNA]</scope>
    <source>
        <strain evidence="2">H4-8 / FGSC 9210</strain>
    </source>
</reference>